<dbReference type="CDD" id="cd00010">
    <property type="entry name" value="AAI_LTSS"/>
    <property type="match status" value="1"/>
</dbReference>
<accession>A0A6V7P695</accession>
<dbReference type="InterPro" id="IPR016140">
    <property type="entry name" value="Bifunc_inhib/LTP/seed_store"/>
</dbReference>
<feature type="domain" description="Bifunctional inhibitor/plant lipid transfer protein/seed storage helical" evidence="3">
    <location>
        <begin position="27"/>
        <end position="65"/>
    </location>
</feature>
<dbReference type="AlphaFoldDB" id="A0A6V7P695"/>
<dbReference type="EMBL" id="LR862145">
    <property type="protein sequence ID" value="CAD1826373.1"/>
    <property type="molecule type" value="Genomic_DNA"/>
</dbReference>
<dbReference type="SUPFAM" id="SSF47699">
    <property type="entry name" value="Bifunctional inhibitor/lipid-transfer protein/seed storage 2S albumin"/>
    <property type="match status" value="1"/>
</dbReference>
<feature type="region of interest" description="Disordered" evidence="1">
    <location>
        <begin position="69"/>
        <end position="143"/>
    </location>
</feature>
<keyword evidence="2" id="KW-1133">Transmembrane helix</keyword>
<organism evidence="4">
    <name type="scientific">Ananas comosus var. bracteatus</name>
    <name type="common">red pineapple</name>
    <dbReference type="NCBI Taxonomy" id="296719"/>
    <lineage>
        <taxon>Eukaryota</taxon>
        <taxon>Viridiplantae</taxon>
        <taxon>Streptophyta</taxon>
        <taxon>Embryophyta</taxon>
        <taxon>Tracheophyta</taxon>
        <taxon>Spermatophyta</taxon>
        <taxon>Magnoliopsida</taxon>
        <taxon>Liliopsida</taxon>
        <taxon>Poales</taxon>
        <taxon>Bromeliaceae</taxon>
        <taxon>Bromelioideae</taxon>
        <taxon>Ananas</taxon>
    </lineage>
</organism>
<feature type="compositionally biased region" description="Pro residues" evidence="1">
    <location>
        <begin position="77"/>
        <end position="128"/>
    </location>
</feature>
<reference evidence="4" key="1">
    <citation type="submission" date="2020-07" db="EMBL/GenBank/DDBJ databases">
        <authorList>
            <person name="Lin J."/>
        </authorList>
    </citation>
    <scope>NUCLEOTIDE SEQUENCE</scope>
</reference>
<evidence type="ECO:0000256" key="2">
    <source>
        <dbReference type="SAM" id="Phobius"/>
    </source>
</evidence>
<sequence length="171" mass="17210">MLGVCGGRGERGGAESGLLLRAQSRAEPGVTCLCEAIREGARLGVPVNVTKALALPSLCGLSYTPIAPVTKVRGPPNQSPASPPSTQPTPSPSTPPTSPFPAPSLPPTTSPSLPPFSPEGPSAPPPLSESPQAPVSPATSANSKSGAIELGFSVMALVVAFVVALFSYLEF</sequence>
<keyword evidence="2" id="KW-0472">Membrane</keyword>
<evidence type="ECO:0000259" key="3">
    <source>
        <dbReference type="Pfam" id="PF14368"/>
    </source>
</evidence>
<feature type="transmembrane region" description="Helical" evidence="2">
    <location>
        <begin position="150"/>
        <end position="169"/>
    </location>
</feature>
<gene>
    <name evidence="4" type="ORF">CB5_LOCUS9584</name>
</gene>
<protein>
    <recommendedName>
        <fullName evidence="3">Bifunctional inhibitor/plant lipid transfer protein/seed storage helical domain-containing protein</fullName>
    </recommendedName>
</protein>
<proteinExistence type="predicted"/>
<dbReference type="Pfam" id="PF14368">
    <property type="entry name" value="LTP_2"/>
    <property type="match status" value="1"/>
</dbReference>
<evidence type="ECO:0000256" key="1">
    <source>
        <dbReference type="SAM" id="MobiDB-lite"/>
    </source>
</evidence>
<dbReference type="InterPro" id="IPR036312">
    <property type="entry name" value="Bifun_inhib/LTP/seed_sf"/>
</dbReference>
<evidence type="ECO:0000313" key="4">
    <source>
        <dbReference type="EMBL" id="CAD1826373.1"/>
    </source>
</evidence>
<name>A0A6V7P695_ANACO</name>
<keyword evidence="2" id="KW-0812">Transmembrane</keyword>